<accession>A0ABP6YZN7</accession>
<dbReference type="RefSeq" id="WP_344849275.1">
    <property type="nucleotide sequence ID" value="NZ_BAABAA010000018.1"/>
</dbReference>
<keyword evidence="2" id="KW-1185">Reference proteome</keyword>
<evidence type="ECO:0000313" key="1">
    <source>
        <dbReference type="EMBL" id="GAA3595087.1"/>
    </source>
</evidence>
<evidence type="ECO:0000313" key="2">
    <source>
        <dbReference type="Proteomes" id="UP001501222"/>
    </source>
</evidence>
<sequence>MTDARMALSLGSDLADRLWMAVPEARPLLAGLLAKEVEDAIRYSRELTPPGYAEVADALYLDLLRPSLPGSEGVVRRCLGVLGRLVREADGDWRWETIDRNIVRMLEQDGFGPALAALDPDFMRLVGSTRKRLGQDRSV</sequence>
<name>A0ABP6YZN7_9ACTN</name>
<organism evidence="1 2">
    <name type="scientific">Kribbella ginsengisoli</name>
    <dbReference type="NCBI Taxonomy" id="363865"/>
    <lineage>
        <taxon>Bacteria</taxon>
        <taxon>Bacillati</taxon>
        <taxon>Actinomycetota</taxon>
        <taxon>Actinomycetes</taxon>
        <taxon>Propionibacteriales</taxon>
        <taxon>Kribbellaceae</taxon>
        <taxon>Kribbella</taxon>
    </lineage>
</organism>
<dbReference type="EMBL" id="BAABAA010000018">
    <property type="protein sequence ID" value="GAA3595087.1"/>
    <property type="molecule type" value="Genomic_DNA"/>
</dbReference>
<comment type="caution">
    <text evidence="1">The sequence shown here is derived from an EMBL/GenBank/DDBJ whole genome shotgun (WGS) entry which is preliminary data.</text>
</comment>
<proteinExistence type="predicted"/>
<gene>
    <name evidence="1" type="ORF">GCM10022235_77970</name>
</gene>
<reference evidence="2" key="1">
    <citation type="journal article" date="2019" name="Int. J. Syst. Evol. Microbiol.">
        <title>The Global Catalogue of Microorganisms (GCM) 10K type strain sequencing project: providing services to taxonomists for standard genome sequencing and annotation.</title>
        <authorList>
            <consortium name="The Broad Institute Genomics Platform"/>
            <consortium name="The Broad Institute Genome Sequencing Center for Infectious Disease"/>
            <person name="Wu L."/>
            <person name="Ma J."/>
        </authorList>
    </citation>
    <scope>NUCLEOTIDE SEQUENCE [LARGE SCALE GENOMIC DNA]</scope>
    <source>
        <strain evidence="2">JCM 16928</strain>
    </source>
</reference>
<dbReference type="Proteomes" id="UP001501222">
    <property type="component" value="Unassembled WGS sequence"/>
</dbReference>
<protein>
    <submittedName>
        <fullName evidence="1">Uncharacterized protein</fullName>
    </submittedName>
</protein>